<evidence type="ECO:0000313" key="3">
    <source>
        <dbReference type="Proteomes" id="UP001211907"/>
    </source>
</evidence>
<proteinExistence type="predicted"/>
<protein>
    <submittedName>
        <fullName evidence="2">Uncharacterized protein</fullName>
    </submittedName>
</protein>
<reference evidence="2" key="1">
    <citation type="submission" date="2020-05" db="EMBL/GenBank/DDBJ databases">
        <title>Phylogenomic resolution of chytrid fungi.</title>
        <authorList>
            <person name="Stajich J.E."/>
            <person name="Amses K."/>
            <person name="Simmons R."/>
            <person name="Seto K."/>
            <person name="Myers J."/>
            <person name="Bonds A."/>
            <person name="Quandt C.A."/>
            <person name="Barry K."/>
            <person name="Liu P."/>
            <person name="Grigoriev I."/>
            <person name="Longcore J.E."/>
            <person name="James T.Y."/>
        </authorList>
    </citation>
    <scope>NUCLEOTIDE SEQUENCE</scope>
    <source>
        <strain evidence="2">JEL0513</strain>
    </source>
</reference>
<feature type="compositionally biased region" description="Polar residues" evidence="1">
    <location>
        <begin position="404"/>
        <end position="418"/>
    </location>
</feature>
<feature type="region of interest" description="Disordered" evidence="1">
    <location>
        <begin position="404"/>
        <end position="425"/>
    </location>
</feature>
<keyword evidence="3" id="KW-1185">Reference proteome</keyword>
<evidence type="ECO:0000313" key="2">
    <source>
        <dbReference type="EMBL" id="KAJ3124757.1"/>
    </source>
</evidence>
<feature type="compositionally biased region" description="Low complexity" evidence="1">
    <location>
        <begin position="69"/>
        <end position="84"/>
    </location>
</feature>
<name>A0AAD5XED0_9FUNG</name>
<evidence type="ECO:0000256" key="1">
    <source>
        <dbReference type="SAM" id="MobiDB-lite"/>
    </source>
</evidence>
<comment type="caution">
    <text evidence="2">The sequence shown here is derived from an EMBL/GenBank/DDBJ whole genome shotgun (WGS) entry which is preliminary data.</text>
</comment>
<dbReference type="Proteomes" id="UP001211907">
    <property type="component" value="Unassembled WGS sequence"/>
</dbReference>
<feature type="region of interest" description="Disordered" evidence="1">
    <location>
        <begin position="69"/>
        <end position="91"/>
    </location>
</feature>
<sequence length="517" mass="56066">MSETDQNSMQTAVDSLAVLTALLGNDSARQEIQSTGAIAIPVDVLAGLSCIDYNTNTVADKTIQETNTNANDTSTNTTVTSCSTPRGLSQSTLGQRKSSICHHAKRRSQCVRCKEEGTGGSIICKHFKQKYACRWCFDEGNPANSLCEHRLIRAKCKVCTPVRQVTKSYRPRFKMEGLTPADFLPFKNDSSKNINDNSSGCGNNEDVNYSMSLSINGDEGSSDHVDAKNMNLAKPELECMRCSSTRKVVSYGAAKRPLCKSCHKHLVISYENSLIKMEAKRAKSAYPGEESRQKRIYIKCESKLPNSLGFNDFAPSTPTAGGESKQDLSASRESANIQCSFFPTPGVTPDRNPRTQASQGLIKQIFICMICASEYTYGGVHFSDTKFLCVRCCTAKQSSQSFSNATTASDAPTASHTGDVSGDASDASTISIDYNNCKRERTMSIVSSPAFGKSELRRKRAKDDEDTEFETEYANVDILVAAAAVIMATGYDDVASSSTSGDDDNAAEILAKLGLSF</sequence>
<dbReference type="EMBL" id="JADGJH010000652">
    <property type="protein sequence ID" value="KAJ3124757.1"/>
    <property type="molecule type" value="Genomic_DNA"/>
</dbReference>
<organism evidence="2 3">
    <name type="scientific">Physocladia obscura</name>
    <dbReference type="NCBI Taxonomy" id="109957"/>
    <lineage>
        <taxon>Eukaryota</taxon>
        <taxon>Fungi</taxon>
        <taxon>Fungi incertae sedis</taxon>
        <taxon>Chytridiomycota</taxon>
        <taxon>Chytridiomycota incertae sedis</taxon>
        <taxon>Chytridiomycetes</taxon>
        <taxon>Chytridiales</taxon>
        <taxon>Chytriomycetaceae</taxon>
        <taxon>Physocladia</taxon>
    </lineage>
</organism>
<accession>A0AAD5XED0</accession>
<dbReference type="AlphaFoldDB" id="A0AAD5XED0"/>
<gene>
    <name evidence="2" type="ORF">HK100_011127</name>
</gene>